<dbReference type="Gene3D" id="3.75.10.10">
    <property type="entry name" value="L-arginine/glycine Amidinotransferase, Chain A"/>
    <property type="match status" value="1"/>
</dbReference>
<evidence type="ECO:0000256" key="2">
    <source>
        <dbReference type="ARBA" id="ARBA00022801"/>
    </source>
</evidence>
<dbReference type="RefSeq" id="XP_788796.5">
    <property type="nucleotide sequence ID" value="XM_783703.5"/>
</dbReference>
<feature type="active site" description="Nucleophile" evidence="3">
    <location>
        <position position="330"/>
    </location>
</feature>
<dbReference type="AlphaFoldDB" id="A0A7M7RE80"/>
<dbReference type="FunFam" id="3.75.10.10:FF:000021">
    <property type="match status" value="1"/>
</dbReference>
<dbReference type="GeneID" id="583809"/>
<dbReference type="GO" id="GO:0016403">
    <property type="term" value="F:dimethylargininase activity"/>
    <property type="evidence" value="ECO:0000318"/>
    <property type="project" value="GO_Central"/>
</dbReference>
<dbReference type="GO" id="GO:0016597">
    <property type="term" value="F:amino acid binding"/>
    <property type="evidence" value="ECO:0000318"/>
    <property type="project" value="GO_Central"/>
</dbReference>
<name>A0A7M7RE80_STRPU</name>
<feature type="binding site" evidence="4">
    <location>
        <position position="155"/>
    </location>
    <ligand>
        <name>substrate</name>
    </ligand>
</feature>
<dbReference type="Proteomes" id="UP000007110">
    <property type="component" value="Unassembled WGS sequence"/>
</dbReference>
<keyword evidence="6" id="KW-1185">Reference proteome</keyword>
<evidence type="ECO:0008006" key="7">
    <source>
        <dbReference type="Google" id="ProtNLM"/>
    </source>
</evidence>
<keyword evidence="2" id="KW-0378">Hydrolase</keyword>
<dbReference type="InterPro" id="IPR033199">
    <property type="entry name" value="DDAH-like"/>
</dbReference>
<dbReference type="SUPFAM" id="SSF55909">
    <property type="entry name" value="Pentein"/>
    <property type="match status" value="1"/>
</dbReference>
<dbReference type="CTD" id="23576"/>
<dbReference type="GO" id="GO:0000052">
    <property type="term" value="P:citrulline metabolic process"/>
    <property type="evidence" value="ECO:0000318"/>
    <property type="project" value="GO_Central"/>
</dbReference>
<dbReference type="PANTHER" id="PTHR12737:SF9">
    <property type="entry name" value="DIMETHYLARGININASE"/>
    <property type="match status" value="1"/>
</dbReference>
<dbReference type="InParanoid" id="A0A7M7RE80"/>
<feature type="active site" description="Proton donor" evidence="3">
    <location>
        <position position="233"/>
    </location>
</feature>
<protein>
    <recommendedName>
        <fullName evidence="7">Dimethylargininase</fullName>
    </recommendedName>
</protein>
<evidence type="ECO:0000313" key="5">
    <source>
        <dbReference type="EnsemblMetazoa" id="XP_788796"/>
    </source>
</evidence>
<evidence type="ECO:0000256" key="3">
    <source>
        <dbReference type="PIRSR" id="PIRSR633199-1"/>
    </source>
</evidence>
<comment type="similarity">
    <text evidence="1">Belongs to the DDAH family.</text>
</comment>
<dbReference type="EnsemblMetazoa" id="XM_783703">
    <property type="protein sequence ID" value="XP_788796"/>
    <property type="gene ID" value="LOC583809"/>
</dbReference>
<accession>A0A7M7RE80</accession>
<dbReference type="GO" id="GO:0006525">
    <property type="term" value="P:arginine metabolic process"/>
    <property type="evidence" value="ECO:0000318"/>
    <property type="project" value="GO_Central"/>
</dbReference>
<evidence type="ECO:0000256" key="4">
    <source>
        <dbReference type="PIRSR" id="PIRSR633199-2"/>
    </source>
</evidence>
<dbReference type="Pfam" id="PF19420">
    <property type="entry name" value="DDAH_eukar"/>
    <property type="match status" value="1"/>
</dbReference>
<evidence type="ECO:0000256" key="1">
    <source>
        <dbReference type="ARBA" id="ARBA00008532"/>
    </source>
</evidence>
<evidence type="ECO:0000313" key="6">
    <source>
        <dbReference type="Proteomes" id="UP000007110"/>
    </source>
</evidence>
<dbReference type="PANTHER" id="PTHR12737">
    <property type="entry name" value="DIMETHYLARGININE DIMETHYLAMINOHYDROLASE"/>
    <property type="match status" value="1"/>
</dbReference>
<reference evidence="5" key="2">
    <citation type="submission" date="2021-01" db="UniProtKB">
        <authorList>
            <consortium name="EnsemblMetazoa"/>
        </authorList>
    </citation>
    <scope>IDENTIFICATION</scope>
</reference>
<sequence length="341" mass="38037">MYGTDNHIYCRPARTNRAVIKNLSLPHSTVFYVVFIISTHYISFLTSSQQAATMEELPVIDKDVEKKFQAKFAIVRRVASTLVEQALRSDESGGKPDLALAREQQKKYIDNLRDLGIDVHEFDSDDRLPDCCFVEDVAVCHDGIALINRPGHPTRQGEVDVVRRVLSFDLGQKVVEMSEQEGATLDGGDVLFTGKEFFVGLSQRTNMKGAMFLADTFENYPVSPIKLSDGSLHLKSFMSMASPGVIAVGSSKDAQKALKEIESKASFKYSKVTLPDDVAANCVYVNRTLIHCSHEDFPESAKKFEALFPHTHRIEMPNSEFRKVDGALTCRSILIQKKPKA</sequence>
<dbReference type="FunCoup" id="A0A7M7RE80">
    <property type="interactions" value="1165"/>
</dbReference>
<dbReference type="OrthoDB" id="10016839at2759"/>
<feature type="binding site" evidence="4">
    <location>
        <position position="87"/>
    </location>
    <ligand>
        <name>substrate</name>
    </ligand>
</feature>
<feature type="binding site" evidence="4">
    <location>
        <begin position="135"/>
        <end position="136"/>
    </location>
    <ligand>
        <name>substrate</name>
    </ligand>
</feature>
<reference evidence="6" key="1">
    <citation type="submission" date="2015-02" db="EMBL/GenBank/DDBJ databases">
        <title>Genome sequencing for Strongylocentrotus purpuratus.</title>
        <authorList>
            <person name="Murali S."/>
            <person name="Liu Y."/>
            <person name="Vee V."/>
            <person name="English A."/>
            <person name="Wang M."/>
            <person name="Skinner E."/>
            <person name="Han Y."/>
            <person name="Muzny D.M."/>
            <person name="Worley K.C."/>
            <person name="Gibbs R.A."/>
        </authorList>
    </citation>
    <scope>NUCLEOTIDE SEQUENCE</scope>
</reference>
<feature type="binding site" evidence="4">
    <location>
        <position position="324"/>
    </location>
    <ligand>
        <name>substrate</name>
    </ligand>
</feature>
<feature type="binding site" evidence="4">
    <location>
        <position position="204"/>
    </location>
    <ligand>
        <name>substrate</name>
    </ligand>
</feature>
<feature type="binding site" evidence="4">
    <location>
        <position position="130"/>
    </location>
    <ligand>
        <name>substrate</name>
    </ligand>
</feature>
<proteinExistence type="inferred from homology"/>
<dbReference type="GO" id="GO:0045429">
    <property type="term" value="P:positive regulation of nitric oxide biosynthetic process"/>
    <property type="evidence" value="ECO:0000318"/>
    <property type="project" value="GO_Central"/>
</dbReference>
<organism evidence="5 6">
    <name type="scientific">Strongylocentrotus purpuratus</name>
    <name type="common">Purple sea urchin</name>
    <dbReference type="NCBI Taxonomy" id="7668"/>
    <lineage>
        <taxon>Eukaryota</taxon>
        <taxon>Metazoa</taxon>
        <taxon>Echinodermata</taxon>
        <taxon>Eleutherozoa</taxon>
        <taxon>Echinozoa</taxon>
        <taxon>Echinoidea</taxon>
        <taxon>Euechinoidea</taxon>
        <taxon>Echinacea</taxon>
        <taxon>Camarodonta</taxon>
        <taxon>Echinidea</taxon>
        <taxon>Strongylocentrotidae</taxon>
        <taxon>Strongylocentrotus</taxon>
    </lineage>
</organism>